<dbReference type="EC" id="4.6.1.1" evidence="3"/>
<dbReference type="PROSITE" id="PS50112">
    <property type="entry name" value="PAS"/>
    <property type="match status" value="1"/>
</dbReference>
<evidence type="ECO:0000256" key="10">
    <source>
        <dbReference type="ARBA" id="ARBA00022840"/>
    </source>
</evidence>
<keyword evidence="7" id="KW-0479">Metal-binding</keyword>
<dbReference type="SUPFAM" id="SSF55785">
    <property type="entry name" value="PYP-like sensor domain (PAS domain)"/>
    <property type="match status" value="1"/>
</dbReference>
<dbReference type="PROSITE" id="PS50110">
    <property type="entry name" value="RESPONSE_REGULATORY"/>
    <property type="match status" value="1"/>
</dbReference>
<name>A0AAV3XBV8_9CYAN</name>
<evidence type="ECO:0000256" key="4">
    <source>
        <dbReference type="ARBA" id="ARBA00021420"/>
    </source>
</evidence>
<dbReference type="SMART" id="SM00065">
    <property type="entry name" value="GAF"/>
    <property type="match status" value="1"/>
</dbReference>
<evidence type="ECO:0000256" key="11">
    <source>
        <dbReference type="ARBA" id="ARBA00022842"/>
    </source>
</evidence>
<feature type="coiled-coil region" evidence="21">
    <location>
        <begin position="122"/>
        <end position="163"/>
    </location>
</feature>
<dbReference type="Gene3D" id="3.30.450.40">
    <property type="match status" value="1"/>
</dbReference>
<dbReference type="Pfam" id="PF01590">
    <property type="entry name" value="GAF"/>
    <property type="match status" value="1"/>
</dbReference>
<evidence type="ECO:0000256" key="17">
    <source>
        <dbReference type="ARBA" id="ARBA00032637"/>
    </source>
</evidence>
<dbReference type="InterPro" id="IPR050401">
    <property type="entry name" value="Cyclic_nucleotide_synthase"/>
</dbReference>
<evidence type="ECO:0000313" key="26">
    <source>
        <dbReference type="EMBL" id="GET39320.1"/>
    </source>
</evidence>
<evidence type="ECO:0000256" key="2">
    <source>
        <dbReference type="ARBA" id="ARBA00004370"/>
    </source>
</evidence>
<dbReference type="InterPro" id="IPR000700">
    <property type="entry name" value="PAS-assoc_C"/>
</dbReference>
<dbReference type="InterPro" id="IPR029016">
    <property type="entry name" value="GAF-like_dom_sf"/>
</dbReference>
<dbReference type="InterPro" id="IPR000014">
    <property type="entry name" value="PAS"/>
</dbReference>
<dbReference type="SUPFAM" id="SSF55073">
    <property type="entry name" value="Nucleotide cyclase"/>
    <property type="match status" value="1"/>
</dbReference>
<dbReference type="GO" id="GO:0006171">
    <property type="term" value="P:cAMP biosynthetic process"/>
    <property type="evidence" value="ECO:0007669"/>
    <property type="project" value="UniProtKB-KW"/>
</dbReference>
<keyword evidence="15 20" id="KW-0456">Lyase</keyword>
<dbReference type="InterPro" id="IPR011006">
    <property type="entry name" value="CheY-like_superfamily"/>
</dbReference>
<dbReference type="Pfam" id="PF00211">
    <property type="entry name" value="Guanylate_cyc"/>
    <property type="match status" value="1"/>
</dbReference>
<protein>
    <recommendedName>
        <fullName evidence="4">Adenylate cyclase</fullName>
        <ecNumber evidence="3">4.6.1.1</ecNumber>
    </recommendedName>
    <alternativeName>
        <fullName evidence="16">ATP pyrophosphate-lyase</fullName>
    </alternativeName>
    <alternativeName>
        <fullName evidence="17">Adenylyl cyclase</fullName>
    </alternativeName>
</protein>
<dbReference type="InterPro" id="IPR035965">
    <property type="entry name" value="PAS-like_dom_sf"/>
</dbReference>
<keyword evidence="10" id="KW-0067">ATP-binding</keyword>
<comment type="catalytic activity">
    <reaction evidence="1">
        <text>ATP = 3',5'-cyclic AMP + diphosphate</text>
        <dbReference type="Rhea" id="RHEA:15389"/>
        <dbReference type="ChEBI" id="CHEBI:30616"/>
        <dbReference type="ChEBI" id="CHEBI:33019"/>
        <dbReference type="ChEBI" id="CHEBI:58165"/>
        <dbReference type="EC" id="4.6.1.1"/>
    </reaction>
</comment>
<evidence type="ECO:0000256" key="12">
    <source>
        <dbReference type="ARBA" id="ARBA00022989"/>
    </source>
</evidence>
<dbReference type="PANTHER" id="PTHR11920:SF335">
    <property type="entry name" value="GUANYLATE CYCLASE"/>
    <property type="match status" value="1"/>
</dbReference>
<dbReference type="InterPro" id="IPR003018">
    <property type="entry name" value="GAF"/>
</dbReference>
<gene>
    <name evidence="26" type="ORF">MiSe_40840</name>
</gene>
<evidence type="ECO:0000256" key="16">
    <source>
        <dbReference type="ARBA" id="ARBA00032597"/>
    </source>
</evidence>
<evidence type="ECO:0000256" key="3">
    <source>
        <dbReference type="ARBA" id="ARBA00012201"/>
    </source>
</evidence>
<comment type="subcellular location">
    <subcellularLocation>
        <location evidence="2">Membrane</location>
    </subcellularLocation>
</comment>
<keyword evidence="5" id="KW-0808">Transferase</keyword>
<evidence type="ECO:0000256" key="14">
    <source>
        <dbReference type="ARBA" id="ARBA00023136"/>
    </source>
</evidence>
<accession>A0AAV3XBV8</accession>
<dbReference type="Pfam" id="PF13426">
    <property type="entry name" value="PAS_9"/>
    <property type="match status" value="1"/>
</dbReference>
<evidence type="ECO:0000259" key="24">
    <source>
        <dbReference type="PROSITE" id="PS50113"/>
    </source>
</evidence>
<proteinExistence type="inferred from homology"/>
<dbReference type="PROSITE" id="PS50113">
    <property type="entry name" value="PAC"/>
    <property type="match status" value="1"/>
</dbReference>
<evidence type="ECO:0000256" key="19">
    <source>
        <dbReference type="PROSITE-ProRule" id="PRU00169"/>
    </source>
</evidence>
<evidence type="ECO:0000256" key="18">
    <source>
        <dbReference type="ARBA" id="ARBA00064436"/>
    </source>
</evidence>
<evidence type="ECO:0000256" key="9">
    <source>
        <dbReference type="ARBA" id="ARBA00022777"/>
    </source>
</evidence>
<dbReference type="SMART" id="SM00086">
    <property type="entry name" value="PAC"/>
    <property type="match status" value="1"/>
</dbReference>
<reference evidence="26" key="1">
    <citation type="submission" date="2019-10" db="EMBL/GenBank/DDBJ databases">
        <title>Draft genome sequece of Microseira wollei NIES-4236.</title>
        <authorList>
            <person name="Yamaguchi H."/>
            <person name="Suzuki S."/>
            <person name="Kawachi M."/>
        </authorList>
    </citation>
    <scope>NUCLEOTIDE SEQUENCE</scope>
    <source>
        <strain evidence="26">NIES-4236</strain>
    </source>
</reference>
<keyword evidence="27" id="KW-1185">Reference proteome</keyword>
<dbReference type="InterPro" id="IPR018297">
    <property type="entry name" value="A/G_cyclase_CS"/>
</dbReference>
<dbReference type="PANTHER" id="PTHR11920">
    <property type="entry name" value="GUANYLYL CYCLASE"/>
    <property type="match status" value="1"/>
</dbReference>
<evidence type="ECO:0000259" key="23">
    <source>
        <dbReference type="PROSITE" id="PS50112"/>
    </source>
</evidence>
<dbReference type="Gene3D" id="3.40.50.2300">
    <property type="match status" value="1"/>
</dbReference>
<keyword evidence="14" id="KW-0472">Membrane</keyword>
<evidence type="ECO:0000256" key="5">
    <source>
        <dbReference type="ARBA" id="ARBA00022679"/>
    </source>
</evidence>
<evidence type="ECO:0000256" key="7">
    <source>
        <dbReference type="ARBA" id="ARBA00022723"/>
    </source>
</evidence>
<dbReference type="SMART" id="SM00448">
    <property type="entry name" value="REC"/>
    <property type="match status" value="1"/>
</dbReference>
<evidence type="ECO:0000256" key="8">
    <source>
        <dbReference type="ARBA" id="ARBA00022741"/>
    </source>
</evidence>
<evidence type="ECO:0000256" key="13">
    <source>
        <dbReference type="ARBA" id="ARBA00022998"/>
    </source>
</evidence>
<dbReference type="PROSITE" id="PS50125">
    <property type="entry name" value="GUANYLATE_CYCLASE_2"/>
    <property type="match status" value="1"/>
</dbReference>
<dbReference type="Proteomes" id="UP001050975">
    <property type="component" value="Unassembled WGS sequence"/>
</dbReference>
<evidence type="ECO:0000259" key="22">
    <source>
        <dbReference type="PROSITE" id="PS50110"/>
    </source>
</evidence>
<dbReference type="Gene3D" id="3.30.70.1230">
    <property type="entry name" value="Nucleotide cyclase"/>
    <property type="match status" value="1"/>
</dbReference>
<dbReference type="NCBIfam" id="TIGR00229">
    <property type="entry name" value="sensory_box"/>
    <property type="match status" value="1"/>
</dbReference>
<dbReference type="AlphaFoldDB" id="A0AAV3XBV8"/>
<dbReference type="CDD" id="cd07302">
    <property type="entry name" value="CHD"/>
    <property type="match status" value="1"/>
</dbReference>
<dbReference type="CDD" id="cd19920">
    <property type="entry name" value="REC_PA4781-like"/>
    <property type="match status" value="1"/>
</dbReference>
<dbReference type="FunFam" id="3.30.70.1230:FF:000033">
    <property type="entry name" value="Adenylate cyclase"/>
    <property type="match status" value="1"/>
</dbReference>
<dbReference type="PROSITE" id="PS00452">
    <property type="entry name" value="GUANYLATE_CYCLASE_1"/>
    <property type="match status" value="1"/>
</dbReference>
<dbReference type="CDD" id="cd00130">
    <property type="entry name" value="PAS"/>
    <property type="match status" value="1"/>
</dbReference>
<keyword evidence="21" id="KW-0175">Coiled coil</keyword>
<feature type="domain" description="Response regulatory" evidence="22">
    <location>
        <begin position="11"/>
        <end position="127"/>
    </location>
</feature>
<keyword evidence="12" id="KW-1133">Transmembrane helix</keyword>
<evidence type="ECO:0000313" key="27">
    <source>
        <dbReference type="Proteomes" id="UP001050975"/>
    </source>
</evidence>
<dbReference type="SMART" id="SM00044">
    <property type="entry name" value="CYCc"/>
    <property type="match status" value="1"/>
</dbReference>
<dbReference type="Pfam" id="PF00072">
    <property type="entry name" value="Response_reg"/>
    <property type="match status" value="1"/>
</dbReference>
<dbReference type="Gene3D" id="3.30.450.20">
    <property type="entry name" value="PAS domain"/>
    <property type="match status" value="1"/>
</dbReference>
<dbReference type="SUPFAM" id="SSF55781">
    <property type="entry name" value="GAF domain-like"/>
    <property type="match status" value="1"/>
</dbReference>
<dbReference type="GO" id="GO:0016301">
    <property type="term" value="F:kinase activity"/>
    <property type="evidence" value="ECO:0007669"/>
    <property type="project" value="UniProtKB-KW"/>
</dbReference>
<keyword evidence="19" id="KW-0597">Phosphoprotein</keyword>
<feature type="domain" description="PAS" evidence="23">
    <location>
        <begin position="337"/>
        <end position="378"/>
    </location>
</feature>
<dbReference type="InterPro" id="IPR001789">
    <property type="entry name" value="Sig_transdc_resp-reg_receiver"/>
</dbReference>
<dbReference type="GO" id="GO:0046872">
    <property type="term" value="F:metal ion binding"/>
    <property type="evidence" value="ECO:0007669"/>
    <property type="project" value="UniProtKB-KW"/>
</dbReference>
<comment type="caution">
    <text evidence="26">The sequence shown here is derived from an EMBL/GenBank/DDBJ whole genome shotgun (WGS) entry which is preliminary data.</text>
</comment>
<evidence type="ECO:0000256" key="21">
    <source>
        <dbReference type="SAM" id="Coils"/>
    </source>
</evidence>
<keyword evidence="9" id="KW-0418">Kinase</keyword>
<organism evidence="26 27">
    <name type="scientific">Microseira wollei NIES-4236</name>
    <dbReference type="NCBI Taxonomy" id="2530354"/>
    <lineage>
        <taxon>Bacteria</taxon>
        <taxon>Bacillati</taxon>
        <taxon>Cyanobacteriota</taxon>
        <taxon>Cyanophyceae</taxon>
        <taxon>Oscillatoriophycideae</taxon>
        <taxon>Aerosakkonematales</taxon>
        <taxon>Aerosakkonemataceae</taxon>
        <taxon>Microseira</taxon>
    </lineage>
</organism>
<feature type="domain" description="Guanylate cyclase" evidence="25">
    <location>
        <begin position="500"/>
        <end position="627"/>
    </location>
</feature>
<dbReference type="EMBL" id="BLAY01000063">
    <property type="protein sequence ID" value="GET39320.1"/>
    <property type="molecule type" value="Genomic_DNA"/>
</dbReference>
<keyword evidence="6" id="KW-0812">Transmembrane</keyword>
<evidence type="ECO:0000256" key="1">
    <source>
        <dbReference type="ARBA" id="ARBA00001593"/>
    </source>
</evidence>
<sequence length="674" mass="75634">MTLNHHRCKAEILVVDDRPANLKLLINILRENGYKVRPVPDGILAIEAVRKSKPDLILLDILMPNIDGYEVCKQLKSDPETENIPIIFLSALSEGLDKAKAFQVGGADYITKPFQIEEVLARVNNQLTLKSLQAQLQEKNQQLTEQNSRLKKEIRDRRQAEMEIRLLLASSHAIHRAPDLHAAFNDILKMICQSLQWDLAETWIPNADGTILECSEGCYLKDASLSDYRQKSKRLTFAPGEGIPGRIWRSKRPEWIENLSLVDGAAFIRVEIAARVGLKAAFGVPILAHEKVLAIWIFYQKQASAYQSRMVELVQAVATQLGALVQRKQAEDALRIAEQRYHSIVENAIDGIFQSTPEGRYLSVNPALARIYGYASPEELMLAMKNINEQLYVDPKRRNEFIAAIELDGAVSGFESLIYRQDGKQIWISENARAVRDSTGRLLYYEGTVSDITERKLAQQALELQKAQTERLLLNILPQSIATRLKAGETPIADQFEAVSVLFADLVGFTNFSAQQTPAELVEILNAIFSEFDRLAEKHRLEKIKTIGDAYMVVGGLPVPRPNYDEAIAQMALDMLGGINRLNAKTNQAFQVRIGINIGTVIAGVIGKSKFIYDLWGDTVNVASRMESSGMPGKIQVSAATYECLKDRFEFEERGIIEVKGKGEMLTYWLKGRH</sequence>
<comment type="subunit">
    <text evidence="18">Homodimer. Can also exist as monomer.</text>
</comment>
<dbReference type="InterPro" id="IPR029787">
    <property type="entry name" value="Nucleotide_cyclase"/>
</dbReference>
<dbReference type="GO" id="GO:0000160">
    <property type="term" value="P:phosphorelay signal transduction system"/>
    <property type="evidence" value="ECO:0007669"/>
    <property type="project" value="InterPro"/>
</dbReference>
<dbReference type="SUPFAM" id="SSF52172">
    <property type="entry name" value="CheY-like"/>
    <property type="match status" value="1"/>
</dbReference>
<feature type="modified residue" description="4-aspartylphosphate" evidence="19">
    <location>
        <position position="60"/>
    </location>
</feature>
<evidence type="ECO:0000256" key="20">
    <source>
        <dbReference type="RuleBase" id="RU000405"/>
    </source>
</evidence>
<comment type="similarity">
    <text evidence="20">Belongs to the adenylyl cyclase class-4/guanylyl cyclase family.</text>
</comment>
<feature type="domain" description="PAC" evidence="24">
    <location>
        <begin position="412"/>
        <end position="464"/>
    </location>
</feature>
<evidence type="ECO:0000259" key="25">
    <source>
        <dbReference type="PROSITE" id="PS50125"/>
    </source>
</evidence>
<dbReference type="RefSeq" id="WP_226584581.1">
    <property type="nucleotide sequence ID" value="NZ_BLAY01000063.1"/>
</dbReference>
<dbReference type="GO" id="GO:0004016">
    <property type="term" value="F:adenylate cyclase activity"/>
    <property type="evidence" value="ECO:0007669"/>
    <property type="project" value="UniProtKB-EC"/>
</dbReference>
<evidence type="ECO:0000256" key="15">
    <source>
        <dbReference type="ARBA" id="ARBA00023239"/>
    </source>
</evidence>
<dbReference type="GO" id="GO:0005524">
    <property type="term" value="F:ATP binding"/>
    <property type="evidence" value="ECO:0007669"/>
    <property type="project" value="UniProtKB-KW"/>
</dbReference>
<keyword evidence="8" id="KW-0547">Nucleotide-binding</keyword>
<dbReference type="InterPro" id="IPR001054">
    <property type="entry name" value="A/G_cyclase"/>
</dbReference>
<evidence type="ECO:0000256" key="6">
    <source>
        <dbReference type="ARBA" id="ARBA00022692"/>
    </source>
</evidence>
<dbReference type="InterPro" id="IPR001610">
    <property type="entry name" value="PAC"/>
</dbReference>
<dbReference type="GO" id="GO:0005886">
    <property type="term" value="C:plasma membrane"/>
    <property type="evidence" value="ECO:0007669"/>
    <property type="project" value="UniProtKB-ARBA"/>
</dbReference>
<keyword evidence="13" id="KW-0115">cAMP biosynthesis</keyword>
<keyword evidence="11" id="KW-0460">Magnesium</keyword>